<comment type="caution">
    <text evidence="1">The sequence shown here is derived from an EMBL/GenBank/DDBJ whole genome shotgun (WGS) entry which is preliminary data.</text>
</comment>
<proteinExistence type="predicted"/>
<gene>
    <name evidence="1" type="ORF">FHU40_000822</name>
</gene>
<dbReference type="EMBL" id="JACHWR010000001">
    <property type="protein sequence ID" value="MBB3041021.1"/>
    <property type="molecule type" value="Genomic_DNA"/>
</dbReference>
<dbReference type="RefSeq" id="WP_183590976.1">
    <property type="nucleotide sequence ID" value="NZ_JACHWR010000001.1"/>
</dbReference>
<accession>A0A7W4VSN0</accession>
<reference evidence="1 2" key="1">
    <citation type="submission" date="2020-08" db="EMBL/GenBank/DDBJ databases">
        <title>Sequencing the genomes of 1000 actinobacteria strains.</title>
        <authorList>
            <person name="Klenk H.-P."/>
        </authorList>
    </citation>
    <scope>NUCLEOTIDE SEQUENCE [LARGE SCALE GENOMIC DNA]</scope>
    <source>
        <strain evidence="1 2">DSM 105498</strain>
    </source>
</reference>
<protein>
    <submittedName>
        <fullName evidence="1">Uncharacterized protein</fullName>
    </submittedName>
</protein>
<name>A0A7W4VSN0_9ACTN</name>
<evidence type="ECO:0000313" key="2">
    <source>
        <dbReference type="Proteomes" id="UP000589626"/>
    </source>
</evidence>
<evidence type="ECO:0000313" key="1">
    <source>
        <dbReference type="EMBL" id="MBB3041021.1"/>
    </source>
</evidence>
<dbReference type="Proteomes" id="UP000589626">
    <property type="component" value="Unassembled WGS sequence"/>
</dbReference>
<sequence>MTLRLVTADDLCHGMETVLRGQLGGLIIALGLDERPRPERPFEVPKVWDQVPVLEALQSAVANRAVGAITSTGIVGQVTTRRNADGSQRLDATFLVRVGIYDRGSDYNVTANRVRTWAALVRAVGLRNPTLGGVAGGVRFVTESYRQFPQQGVARTLGGCAVDFHVDARNIADLADLDGALPVVESPFSTVTVRNHQE</sequence>
<keyword evidence="2" id="KW-1185">Reference proteome</keyword>
<organism evidence="1 2">
    <name type="scientific">Nocardioides soli</name>
    <dbReference type="NCBI Taxonomy" id="1036020"/>
    <lineage>
        <taxon>Bacteria</taxon>
        <taxon>Bacillati</taxon>
        <taxon>Actinomycetota</taxon>
        <taxon>Actinomycetes</taxon>
        <taxon>Propionibacteriales</taxon>
        <taxon>Nocardioidaceae</taxon>
        <taxon>Nocardioides</taxon>
    </lineage>
</organism>
<dbReference type="AlphaFoldDB" id="A0A7W4VSN0"/>